<organism evidence="1 2">
    <name type="scientific">Jeongeupia chitinilytica</name>
    <dbReference type="NCBI Taxonomy" id="1041641"/>
    <lineage>
        <taxon>Bacteria</taxon>
        <taxon>Pseudomonadati</taxon>
        <taxon>Pseudomonadota</taxon>
        <taxon>Betaproteobacteria</taxon>
        <taxon>Neisseriales</taxon>
        <taxon>Chitinibacteraceae</taxon>
        <taxon>Jeongeupia</taxon>
    </lineage>
</organism>
<evidence type="ECO:0000313" key="2">
    <source>
        <dbReference type="Proteomes" id="UP000604737"/>
    </source>
</evidence>
<evidence type="ECO:0000313" key="1">
    <source>
        <dbReference type="EMBL" id="GHD60334.1"/>
    </source>
</evidence>
<proteinExistence type="predicted"/>
<reference evidence="2" key="1">
    <citation type="journal article" date="2019" name="Int. J. Syst. Evol. Microbiol.">
        <title>The Global Catalogue of Microorganisms (GCM) 10K type strain sequencing project: providing services to taxonomists for standard genome sequencing and annotation.</title>
        <authorList>
            <consortium name="The Broad Institute Genomics Platform"/>
            <consortium name="The Broad Institute Genome Sequencing Center for Infectious Disease"/>
            <person name="Wu L."/>
            <person name="Ma J."/>
        </authorList>
    </citation>
    <scope>NUCLEOTIDE SEQUENCE [LARGE SCALE GENOMIC DNA]</scope>
    <source>
        <strain evidence="2">KCTC 23701</strain>
    </source>
</reference>
<dbReference type="EMBL" id="BMYO01000003">
    <property type="protein sequence ID" value="GHD60334.1"/>
    <property type="molecule type" value="Genomic_DNA"/>
</dbReference>
<sequence length="150" mass="17279">MVEKMLDGPAAIKTLENWARWSQSVPSRGYAACSYMTPEEKIQAGATSRPNSVDEAVAIRVDAVVVGLPESTRNLLRRHYLLRDNPKWICRRLRLALVDYPEHVARAEEVFRMRWNYLLSTPTKAIRYLSLNNSTTLRRDSTRERVFSLA</sequence>
<dbReference type="Proteomes" id="UP000604737">
    <property type="component" value="Unassembled WGS sequence"/>
</dbReference>
<gene>
    <name evidence="1" type="ORF">GCM10007350_13210</name>
</gene>
<comment type="caution">
    <text evidence="1">The sequence shown here is derived from an EMBL/GenBank/DDBJ whole genome shotgun (WGS) entry which is preliminary data.</text>
</comment>
<dbReference type="RefSeq" id="WP_229797467.1">
    <property type="nucleotide sequence ID" value="NZ_BMYO01000003.1"/>
</dbReference>
<keyword evidence="2" id="KW-1185">Reference proteome</keyword>
<protein>
    <submittedName>
        <fullName evidence="1">Uncharacterized protein</fullName>
    </submittedName>
</protein>
<name>A0ABQ3H1H5_9NEIS</name>
<accession>A0ABQ3H1H5</accession>